<dbReference type="Pfam" id="PF03480">
    <property type="entry name" value="DctP"/>
    <property type="match status" value="1"/>
</dbReference>
<dbReference type="OrthoDB" id="9794826at2"/>
<keyword evidence="6" id="KW-1185">Reference proteome</keyword>
<reference evidence="5 6" key="1">
    <citation type="submission" date="2019-09" db="EMBL/GenBank/DDBJ databases">
        <title>Draft genome sequences of 48 bacterial type strains from the CCUG.</title>
        <authorList>
            <person name="Tunovic T."/>
            <person name="Pineiro-Iglesias B."/>
            <person name="Unosson C."/>
            <person name="Inganas E."/>
            <person name="Ohlen M."/>
            <person name="Cardew S."/>
            <person name="Jensie-Markopoulos S."/>
            <person name="Salva-Serra F."/>
            <person name="Jaen-Luchoro D."/>
            <person name="Karlsson R."/>
            <person name="Svensson-Stadler L."/>
            <person name="Chun J."/>
            <person name="Moore E."/>
        </authorList>
    </citation>
    <scope>NUCLEOTIDE SEQUENCE [LARGE SCALE GENOMIC DNA]</scope>
    <source>
        <strain evidence="5 6">CCUG 30977</strain>
    </source>
</reference>
<dbReference type="NCBIfam" id="TIGR00787">
    <property type="entry name" value="dctP"/>
    <property type="match status" value="1"/>
</dbReference>
<comment type="caution">
    <text evidence="5">The sequence shown here is derived from an EMBL/GenBank/DDBJ whole genome shotgun (WGS) entry which is preliminary data.</text>
</comment>
<dbReference type="InterPro" id="IPR018389">
    <property type="entry name" value="DctP_fam"/>
</dbReference>
<dbReference type="GO" id="GO:0030288">
    <property type="term" value="C:outer membrane-bounded periplasmic space"/>
    <property type="evidence" value="ECO:0007669"/>
    <property type="project" value="InterPro"/>
</dbReference>
<protein>
    <submittedName>
        <fullName evidence="5">DctP family TRAP transporter solute-binding subunit</fullName>
    </submittedName>
</protein>
<dbReference type="GO" id="GO:0055085">
    <property type="term" value="P:transmembrane transport"/>
    <property type="evidence" value="ECO:0007669"/>
    <property type="project" value="InterPro"/>
</dbReference>
<dbReference type="PANTHER" id="PTHR33376">
    <property type="match status" value="1"/>
</dbReference>
<dbReference type="Gene3D" id="3.40.190.170">
    <property type="entry name" value="Bacterial extracellular solute-binding protein, family 7"/>
    <property type="match status" value="1"/>
</dbReference>
<dbReference type="GO" id="GO:0015740">
    <property type="term" value="P:C4-dicarboxylate transport"/>
    <property type="evidence" value="ECO:0007669"/>
    <property type="project" value="TreeGrafter"/>
</dbReference>
<dbReference type="PIRSF" id="PIRSF006470">
    <property type="entry name" value="DctB"/>
    <property type="match status" value="1"/>
</dbReference>
<dbReference type="AlphaFoldDB" id="A0A643FFV0"/>
<evidence type="ECO:0000256" key="2">
    <source>
        <dbReference type="ARBA" id="ARBA00022448"/>
    </source>
</evidence>
<evidence type="ECO:0000256" key="3">
    <source>
        <dbReference type="ARBA" id="ARBA00022729"/>
    </source>
</evidence>
<dbReference type="RefSeq" id="WP_151122465.1">
    <property type="nucleotide sequence ID" value="NZ_CP088081.1"/>
</dbReference>
<dbReference type="PANTHER" id="PTHR33376:SF7">
    <property type="entry name" value="C4-DICARBOXYLATE-BINDING PROTEIN DCTB"/>
    <property type="match status" value="1"/>
</dbReference>
<evidence type="ECO:0000256" key="1">
    <source>
        <dbReference type="ARBA" id="ARBA00009023"/>
    </source>
</evidence>
<dbReference type="Proteomes" id="UP000430120">
    <property type="component" value="Unassembled WGS sequence"/>
</dbReference>
<dbReference type="NCBIfam" id="NF037995">
    <property type="entry name" value="TRAP_S1"/>
    <property type="match status" value="1"/>
</dbReference>
<name>A0A643FFV0_IDEDE</name>
<dbReference type="InterPro" id="IPR004682">
    <property type="entry name" value="TRAP_DctP"/>
</dbReference>
<dbReference type="EMBL" id="VZPB01000005">
    <property type="protein sequence ID" value="KAB0584524.1"/>
    <property type="molecule type" value="Genomic_DNA"/>
</dbReference>
<accession>A0A643FFV0</accession>
<feature type="signal peptide" evidence="4">
    <location>
        <begin position="1"/>
        <end position="22"/>
    </location>
</feature>
<gene>
    <name evidence="5" type="ORF">F7Q92_03155</name>
</gene>
<evidence type="ECO:0000313" key="6">
    <source>
        <dbReference type="Proteomes" id="UP000430120"/>
    </source>
</evidence>
<proteinExistence type="inferred from homology"/>
<dbReference type="InterPro" id="IPR038404">
    <property type="entry name" value="TRAP_DctP_sf"/>
</dbReference>
<feature type="chain" id="PRO_5025016719" evidence="4">
    <location>
        <begin position="23"/>
        <end position="340"/>
    </location>
</feature>
<sequence length="340" mass="36984">MSSITRRTALAAGASLLAPAWAQTASPTPAKPLVIKFSHVVAPETPKGKGALRFKELMEIRSGGRVKVEVYPNSTLFKDKDEIAALKRGEVQLLAPSLSKLRPLGVKEFEVFDLPFLFKNRNAFTDTAQSYGRTLFTKLEPSGVRGLAFWDNGFLLMSANRRLRDVDDFKGLKMRIQPSAVAEAEMHALGAEPRVMNFSELFTGLQAGSVDGTEGTASNFLTQRLPEVQKHLTLSNHGYLAYALLVNRAFHDSLPADLRAVFDSAVADATQYANAIANTENAWALGKIKTSARVALYAPLAAELDEWRRALMGVHQDVATRVGAAALQAAYQAAGFVPPR</sequence>
<keyword evidence="2" id="KW-0813">Transport</keyword>
<comment type="similarity">
    <text evidence="1">Belongs to the bacterial solute-binding protein 7 family.</text>
</comment>
<evidence type="ECO:0000313" key="5">
    <source>
        <dbReference type="EMBL" id="KAB0584524.1"/>
    </source>
</evidence>
<keyword evidence="3 4" id="KW-0732">Signal</keyword>
<organism evidence="5 6">
    <name type="scientific">Ideonella dechloratans</name>
    <dbReference type="NCBI Taxonomy" id="36863"/>
    <lineage>
        <taxon>Bacteria</taxon>
        <taxon>Pseudomonadati</taxon>
        <taxon>Pseudomonadota</taxon>
        <taxon>Betaproteobacteria</taxon>
        <taxon>Burkholderiales</taxon>
        <taxon>Sphaerotilaceae</taxon>
        <taxon>Ideonella</taxon>
    </lineage>
</organism>
<evidence type="ECO:0000256" key="4">
    <source>
        <dbReference type="SAM" id="SignalP"/>
    </source>
</evidence>